<comment type="caution">
    <text evidence="2">The sequence shown here is derived from an EMBL/GenBank/DDBJ whole genome shotgun (WGS) entry which is preliminary data.</text>
</comment>
<sequence length="154" mass="16437">MYIVATFRHSSELELAICELERQGILAEAIAAVPLKESGQQEIRVFDTIRHSDGASMLDGPAVLGTIGSVLGASLGFRWAIGPIIGGLLGLAAGAALGFVLDWLIHCKRRKKSKRREHGADVVVIVECSPDQASDVRHIMERRLALGIGQLGSG</sequence>
<dbReference type="RefSeq" id="WP_036689949.1">
    <property type="nucleotide sequence ID" value="NZ_FYEP01000013.1"/>
</dbReference>
<keyword evidence="1" id="KW-0812">Transmembrane</keyword>
<proteinExistence type="predicted"/>
<evidence type="ECO:0000256" key="1">
    <source>
        <dbReference type="SAM" id="Phobius"/>
    </source>
</evidence>
<dbReference type="EMBL" id="JNVM01000030">
    <property type="protein sequence ID" value="KEQ22946.1"/>
    <property type="molecule type" value="Genomic_DNA"/>
</dbReference>
<keyword evidence="1" id="KW-0472">Membrane</keyword>
<accession>A0A081NWX3</accession>
<name>A0A081NWX3_9BACL</name>
<feature type="transmembrane region" description="Helical" evidence="1">
    <location>
        <begin position="79"/>
        <end position="105"/>
    </location>
</feature>
<evidence type="ECO:0000313" key="3">
    <source>
        <dbReference type="Proteomes" id="UP000028123"/>
    </source>
</evidence>
<protein>
    <recommendedName>
        <fullName evidence="4">General stress protein 17M-like domain-containing protein</fullName>
    </recommendedName>
</protein>
<keyword evidence="3" id="KW-1185">Reference proteome</keyword>
<reference evidence="2 3" key="1">
    <citation type="submission" date="2014-06" db="EMBL/GenBank/DDBJ databases">
        <title>Draft genome sequence of Paenibacillus sp. MSt1.</title>
        <authorList>
            <person name="Aw Y.K."/>
            <person name="Ong K.S."/>
            <person name="Gan H.M."/>
            <person name="Lee S.M."/>
        </authorList>
    </citation>
    <scope>NUCLEOTIDE SEQUENCE [LARGE SCALE GENOMIC DNA]</scope>
    <source>
        <strain evidence="2 3">MSt1</strain>
    </source>
</reference>
<evidence type="ECO:0008006" key="4">
    <source>
        <dbReference type="Google" id="ProtNLM"/>
    </source>
</evidence>
<gene>
    <name evidence="2" type="ORF">ET33_20355</name>
</gene>
<dbReference type="eggNOG" id="ENOG5032ZDQ">
    <property type="taxonomic scope" value="Bacteria"/>
</dbReference>
<dbReference type="AlphaFoldDB" id="A0A081NWX3"/>
<dbReference type="Proteomes" id="UP000028123">
    <property type="component" value="Unassembled WGS sequence"/>
</dbReference>
<dbReference type="OrthoDB" id="1683109at2"/>
<evidence type="ECO:0000313" key="2">
    <source>
        <dbReference type="EMBL" id="KEQ22946.1"/>
    </source>
</evidence>
<keyword evidence="1" id="KW-1133">Transmembrane helix</keyword>
<organism evidence="2 3">
    <name type="scientific">Paenibacillus tyrfis</name>
    <dbReference type="NCBI Taxonomy" id="1501230"/>
    <lineage>
        <taxon>Bacteria</taxon>
        <taxon>Bacillati</taxon>
        <taxon>Bacillota</taxon>
        <taxon>Bacilli</taxon>
        <taxon>Bacillales</taxon>
        <taxon>Paenibacillaceae</taxon>
        <taxon>Paenibacillus</taxon>
    </lineage>
</organism>